<dbReference type="RefSeq" id="WP_139159751.1">
    <property type="nucleotide sequence ID" value="NZ_FMWL01000001.1"/>
</dbReference>
<dbReference type="Gene3D" id="3.60.15.10">
    <property type="entry name" value="Ribonuclease Z/Hydroxyacylglutathione hydrolase-like"/>
    <property type="match status" value="1"/>
</dbReference>
<reference evidence="2 3" key="1">
    <citation type="submission" date="2016-10" db="EMBL/GenBank/DDBJ databases">
        <authorList>
            <person name="de Groot N.N."/>
        </authorList>
    </citation>
    <scope>NUCLEOTIDE SEQUENCE [LARGE SCALE GENOMIC DNA]</scope>
    <source>
        <strain evidence="2 3">DSM 2784</strain>
    </source>
</reference>
<dbReference type="InterPro" id="IPR050662">
    <property type="entry name" value="Sec-metab_biosynth-thioest"/>
</dbReference>
<keyword evidence="3" id="KW-1185">Reference proteome</keyword>
<dbReference type="PANTHER" id="PTHR23131">
    <property type="entry name" value="ENDORIBONUCLEASE LACTB2"/>
    <property type="match status" value="1"/>
</dbReference>
<dbReference type="PANTHER" id="PTHR23131:SF4">
    <property type="entry name" value="METALLO-BETA-LACTAMASE SUPERFAMILY POTEIN"/>
    <property type="match status" value="1"/>
</dbReference>
<proteinExistence type="predicted"/>
<gene>
    <name evidence="2" type="ORF">SAMN03080599_00171</name>
</gene>
<dbReference type="InterPro" id="IPR036866">
    <property type="entry name" value="RibonucZ/Hydroxyglut_hydro"/>
</dbReference>
<dbReference type="SUPFAM" id="SSF56281">
    <property type="entry name" value="Metallo-hydrolase/oxidoreductase"/>
    <property type="match status" value="1"/>
</dbReference>
<sequence length="327" mass="37193">MDNNMIRQLEEGLYTFPIPLPNNPLRELNGYLIVGENEAVMIDTGFAMDPCREAVYGALESLGISPEKLTVVLTHLHSDHTGLAGELHEKGARIIAGKTESWWIHNIRSDEVTAGFQESITRFGLEQDGIHYYDNPGYKYASQEILELETVEEGDRIEIGSFSLEVVDLPGHTPGLIGLYCRERGCLFGSDHILDKITPNIGYWTEGFDSLGVYLQMLEKARSMKLKRVYSAHRNVVEDPERRIGELVGHHDHRLKEVLEIVGQGHKTVREIAARMHWDLRAKDWEAFPKAQKWFACSEAMAHLEYLHLRGRLKRTLVEGVYHYASA</sequence>
<feature type="domain" description="Metallo-beta-lactamase" evidence="1">
    <location>
        <begin position="27"/>
        <end position="233"/>
    </location>
</feature>
<dbReference type="InterPro" id="IPR001279">
    <property type="entry name" value="Metallo-B-lactamas"/>
</dbReference>
<dbReference type="AlphaFoldDB" id="A0A1G5RQM9"/>
<protein>
    <submittedName>
        <fullName evidence="2">Glyoxylase, beta-lactamase superfamily II</fullName>
    </submittedName>
</protein>
<name>A0A1G5RQM9_9FIRM</name>
<dbReference type="EMBL" id="FMWL01000001">
    <property type="protein sequence ID" value="SCZ76306.1"/>
    <property type="molecule type" value="Genomic_DNA"/>
</dbReference>
<dbReference type="STRING" id="1120920.SAMN03080599_00171"/>
<dbReference type="CDD" id="cd07725">
    <property type="entry name" value="TTHA1429-like_MBL-fold"/>
    <property type="match status" value="1"/>
</dbReference>
<dbReference type="SMART" id="SM00849">
    <property type="entry name" value="Lactamase_B"/>
    <property type="match status" value="1"/>
</dbReference>
<evidence type="ECO:0000313" key="2">
    <source>
        <dbReference type="EMBL" id="SCZ76306.1"/>
    </source>
</evidence>
<dbReference type="Gene3D" id="1.10.10.10">
    <property type="entry name" value="Winged helix-like DNA-binding domain superfamily/Winged helix DNA-binding domain"/>
    <property type="match status" value="1"/>
</dbReference>
<evidence type="ECO:0000313" key="3">
    <source>
        <dbReference type="Proteomes" id="UP000199208"/>
    </source>
</evidence>
<dbReference type="Proteomes" id="UP000199208">
    <property type="component" value="Unassembled WGS sequence"/>
</dbReference>
<dbReference type="InterPro" id="IPR036388">
    <property type="entry name" value="WH-like_DNA-bd_sf"/>
</dbReference>
<dbReference type="Pfam" id="PF00753">
    <property type="entry name" value="Lactamase_B"/>
    <property type="match status" value="1"/>
</dbReference>
<dbReference type="OrthoDB" id="9761531at2"/>
<accession>A0A1G5RQM9</accession>
<evidence type="ECO:0000259" key="1">
    <source>
        <dbReference type="SMART" id="SM00849"/>
    </source>
</evidence>
<organism evidence="2 3">
    <name type="scientific">Acidaminobacter hydrogenoformans DSM 2784</name>
    <dbReference type="NCBI Taxonomy" id="1120920"/>
    <lineage>
        <taxon>Bacteria</taxon>
        <taxon>Bacillati</taxon>
        <taxon>Bacillota</taxon>
        <taxon>Clostridia</taxon>
        <taxon>Peptostreptococcales</taxon>
        <taxon>Acidaminobacteraceae</taxon>
        <taxon>Acidaminobacter</taxon>
    </lineage>
</organism>